<reference evidence="5" key="1">
    <citation type="submission" date="2014-01" db="EMBL/GenBank/DDBJ databases">
        <authorList>
            <person name="Brown-Elliot B."/>
            <person name="Wallace R."/>
            <person name="Lenaerts A."/>
            <person name="Ordway D."/>
            <person name="DeGroote M.A."/>
            <person name="Parker T."/>
            <person name="Sizemore C."/>
            <person name="Tallon L.J."/>
            <person name="Sadzewicz L.K."/>
            <person name="Sengamalay N."/>
            <person name="Fraser C.M."/>
            <person name="Hine E."/>
            <person name="Shefchek K.A."/>
            <person name="Das S.P."/>
            <person name="Tettelin H."/>
        </authorList>
    </citation>
    <scope>NUCLEOTIDE SEQUENCE [LARGE SCALE GENOMIC DNA]</scope>
    <source>
        <strain evidence="5">4042</strain>
    </source>
</reference>
<sequence length="52" mass="5715">MLGGAQQHRRPARHPIVIVINDNGRSYDPTTGALAEHLAHLRMRPTTSGTSR</sequence>
<dbReference type="GO" id="GO:0016114">
    <property type="term" value="P:terpenoid biosynthetic process"/>
    <property type="evidence" value="ECO:0007669"/>
    <property type="project" value="InterPro"/>
</dbReference>
<organism evidence="5">
    <name type="scientific">Mycobacterium xenopi 4042</name>
    <dbReference type="NCBI Taxonomy" id="1299334"/>
    <lineage>
        <taxon>Bacteria</taxon>
        <taxon>Bacillati</taxon>
        <taxon>Actinomycetota</taxon>
        <taxon>Actinomycetes</taxon>
        <taxon>Mycobacteriales</taxon>
        <taxon>Mycobacteriaceae</taxon>
        <taxon>Mycobacterium</taxon>
    </lineage>
</organism>
<evidence type="ECO:0000256" key="1">
    <source>
        <dbReference type="ARBA" id="ARBA00001946"/>
    </source>
</evidence>
<dbReference type="Pfam" id="PF13292">
    <property type="entry name" value="DXP_synthase_N"/>
    <property type="match status" value="1"/>
</dbReference>
<evidence type="ECO:0000313" key="5">
    <source>
        <dbReference type="EMBL" id="EUA68841.1"/>
    </source>
</evidence>
<evidence type="ECO:0000256" key="2">
    <source>
        <dbReference type="ARBA" id="ARBA00011738"/>
    </source>
</evidence>
<keyword evidence="3" id="KW-0808">Transferase</keyword>
<evidence type="ECO:0000256" key="4">
    <source>
        <dbReference type="ARBA" id="ARBA00023052"/>
    </source>
</evidence>
<proteinExistence type="predicted"/>
<name>X8DLD6_MYCXE</name>
<dbReference type="InterPro" id="IPR005477">
    <property type="entry name" value="Dxylulose-5-P_synthase"/>
</dbReference>
<gene>
    <name evidence="5" type="ORF">I553_2029</name>
</gene>
<accession>X8DLD6</accession>
<dbReference type="GO" id="GO:0008661">
    <property type="term" value="F:1-deoxy-D-xylulose-5-phosphate synthase activity"/>
    <property type="evidence" value="ECO:0007669"/>
    <property type="project" value="InterPro"/>
</dbReference>
<keyword evidence="4" id="KW-0786">Thiamine pyrophosphate</keyword>
<dbReference type="AlphaFoldDB" id="X8DLD6"/>
<evidence type="ECO:0000256" key="3">
    <source>
        <dbReference type="ARBA" id="ARBA00022679"/>
    </source>
</evidence>
<comment type="caution">
    <text evidence="5">The sequence shown here is derived from an EMBL/GenBank/DDBJ whole genome shotgun (WGS) entry which is preliminary data.</text>
</comment>
<comment type="subunit">
    <text evidence="2">Homodimer.</text>
</comment>
<dbReference type="EMBL" id="JAOB01000013">
    <property type="protein sequence ID" value="EUA68841.1"/>
    <property type="molecule type" value="Genomic_DNA"/>
</dbReference>
<comment type="cofactor">
    <cofactor evidence="1">
        <name>Mg(2+)</name>
        <dbReference type="ChEBI" id="CHEBI:18420"/>
    </cofactor>
</comment>
<protein>
    <submittedName>
        <fullName evidence="5">1-deoxy-D-xylulose-5-phosphate synthase family protein</fullName>
    </submittedName>
</protein>
<dbReference type="PATRIC" id="fig|1299334.3.peg.1521"/>